<dbReference type="STRING" id="1307839.L21SP5_02603"/>
<dbReference type="EMBL" id="CP013118">
    <property type="protein sequence ID" value="ALO16226.1"/>
    <property type="molecule type" value="Genomic_DNA"/>
</dbReference>
<evidence type="ECO:0000256" key="5">
    <source>
        <dbReference type="ARBA" id="ARBA00023014"/>
    </source>
</evidence>
<evidence type="ECO:0000256" key="2">
    <source>
        <dbReference type="ARBA" id="ARBA00022723"/>
    </source>
</evidence>
<evidence type="ECO:0000259" key="7">
    <source>
        <dbReference type="PROSITE" id="PS51379"/>
    </source>
</evidence>
<evidence type="ECO:0000256" key="6">
    <source>
        <dbReference type="SAM" id="Phobius"/>
    </source>
</evidence>
<dbReference type="Gene3D" id="1.10.1060.10">
    <property type="entry name" value="Alpha-helical ferredoxin"/>
    <property type="match status" value="1"/>
</dbReference>
<keyword evidence="6" id="KW-0472">Membrane</keyword>
<feature type="transmembrane region" description="Helical" evidence="6">
    <location>
        <begin position="150"/>
        <end position="174"/>
    </location>
</feature>
<accession>A0A0S2I1S7</accession>
<evidence type="ECO:0000313" key="8">
    <source>
        <dbReference type="EMBL" id="ALO16226.1"/>
    </source>
</evidence>
<keyword evidence="1" id="KW-0004">4Fe-4S</keyword>
<dbReference type="GO" id="GO:0016491">
    <property type="term" value="F:oxidoreductase activity"/>
    <property type="evidence" value="ECO:0007669"/>
    <property type="project" value="UniProtKB-KW"/>
</dbReference>
<dbReference type="Proteomes" id="UP000064893">
    <property type="component" value="Chromosome"/>
</dbReference>
<evidence type="ECO:0000313" key="9">
    <source>
        <dbReference type="Proteomes" id="UP000064893"/>
    </source>
</evidence>
<evidence type="ECO:0000256" key="3">
    <source>
        <dbReference type="ARBA" id="ARBA00023002"/>
    </source>
</evidence>
<feature type="transmembrane region" description="Helical" evidence="6">
    <location>
        <begin position="58"/>
        <end position="82"/>
    </location>
</feature>
<dbReference type="PANTHER" id="PTHR43255:SF1">
    <property type="entry name" value="IRON-SULFUR-BINDING OXIDOREDUCTASE FADF-RELATED"/>
    <property type="match status" value="1"/>
</dbReference>
<feature type="transmembrane region" description="Helical" evidence="6">
    <location>
        <begin position="6"/>
        <end position="23"/>
    </location>
</feature>
<feature type="transmembrane region" description="Helical" evidence="6">
    <location>
        <begin position="102"/>
        <end position="126"/>
    </location>
</feature>
<keyword evidence="9" id="KW-1185">Reference proteome</keyword>
<dbReference type="InterPro" id="IPR051460">
    <property type="entry name" value="HdrC_iron-sulfur_subunit"/>
</dbReference>
<dbReference type="Gene3D" id="1.20.950.20">
    <property type="entry name" value="Transmembrane di-heme cytochromes, Chain C"/>
    <property type="match status" value="1"/>
</dbReference>
<name>A0A0S2I1S7_9BACT</name>
<dbReference type="AlphaFoldDB" id="A0A0S2I1S7"/>
<keyword evidence="6" id="KW-0812">Transmembrane</keyword>
<feature type="transmembrane region" description="Helical" evidence="6">
    <location>
        <begin position="210"/>
        <end position="228"/>
    </location>
</feature>
<dbReference type="PANTHER" id="PTHR43255">
    <property type="entry name" value="IRON-SULFUR-BINDING OXIDOREDUCTASE FADF-RELATED-RELATED"/>
    <property type="match status" value="1"/>
</dbReference>
<gene>
    <name evidence="8" type="ORF">L21SP5_02603</name>
</gene>
<dbReference type="RefSeq" id="WP_081421534.1">
    <property type="nucleotide sequence ID" value="NZ_CP013118.1"/>
</dbReference>
<protein>
    <submittedName>
        <fullName evidence="8">Succinate dehydrogenase iron-sulfur subunit</fullName>
    </submittedName>
</protein>
<dbReference type="SUPFAM" id="SSF103501">
    <property type="entry name" value="Respiratory nitrate reductase 1 gamma chain"/>
    <property type="match status" value="1"/>
</dbReference>
<feature type="domain" description="4Fe-4S ferredoxin-type" evidence="7">
    <location>
        <begin position="292"/>
        <end position="323"/>
    </location>
</feature>
<dbReference type="InterPro" id="IPR017896">
    <property type="entry name" value="4Fe4S_Fe-S-bd"/>
</dbReference>
<dbReference type="GO" id="GO:0051539">
    <property type="term" value="F:4 iron, 4 sulfur cluster binding"/>
    <property type="evidence" value="ECO:0007669"/>
    <property type="project" value="UniProtKB-KW"/>
</dbReference>
<reference evidence="8 9" key="1">
    <citation type="submission" date="2015-11" db="EMBL/GenBank/DDBJ databases">
        <title>Description and complete genome sequence of a novel strain predominating in hypersaline microbial mats and representing a new family of the Bacteriodetes phylum.</title>
        <authorList>
            <person name="Spring S."/>
            <person name="Bunk B."/>
            <person name="Sproer C."/>
            <person name="Klenk H.-P."/>
        </authorList>
    </citation>
    <scope>NUCLEOTIDE SEQUENCE [LARGE SCALE GENOMIC DNA]</scope>
    <source>
        <strain evidence="8 9">L21-Spi-D4</strain>
    </source>
</reference>
<dbReference type="OrthoDB" id="9769677at2"/>
<keyword evidence="5" id="KW-0411">Iron-sulfur</keyword>
<dbReference type="GO" id="GO:0046872">
    <property type="term" value="F:metal ion binding"/>
    <property type="evidence" value="ECO:0007669"/>
    <property type="project" value="UniProtKB-KW"/>
</dbReference>
<evidence type="ECO:0000256" key="1">
    <source>
        <dbReference type="ARBA" id="ARBA00022485"/>
    </source>
</evidence>
<dbReference type="GO" id="GO:0005886">
    <property type="term" value="C:plasma membrane"/>
    <property type="evidence" value="ECO:0007669"/>
    <property type="project" value="TreeGrafter"/>
</dbReference>
<dbReference type="InterPro" id="IPR009051">
    <property type="entry name" value="Helical_ferredxn"/>
</dbReference>
<dbReference type="PROSITE" id="PS51379">
    <property type="entry name" value="4FE4S_FER_2"/>
    <property type="match status" value="1"/>
</dbReference>
<dbReference type="SUPFAM" id="SSF46548">
    <property type="entry name" value="alpha-helical ferredoxin"/>
    <property type="match status" value="1"/>
</dbReference>
<keyword evidence="2" id="KW-0479">Metal-binding</keyword>
<proteinExistence type="predicted"/>
<dbReference type="InterPro" id="IPR017900">
    <property type="entry name" value="4Fe4S_Fe_S_CS"/>
</dbReference>
<dbReference type="PROSITE" id="PS00198">
    <property type="entry name" value="4FE4S_FER_1"/>
    <property type="match status" value="1"/>
</dbReference>
<dbReference type="Pfam" id="PF13187">
    <property type="entry name" value="Fer4_9"/>
    <property type="match status" value="1"/>
</dbReference>
<keyword evidence="4" id="KW-0408">Iron</keyword>
<organism evidence="8 9">
    <name type="scientific">Salinivirga cyanobacteriivorans</name>
    <dbReference type="NCBI Taxonomy" id="1307839"/>
    <lineage>
        <taxon>Bacteria</taxon>
        <taxon>Pseudomonadati</taxon>
        <taxon>Bacteroidota</taxon>
        <taxon>Bacteroidia</taxon>
        <taxon>Bacteroidales</taxon>
        <taxon>Salinivirgaceae</taxon>
        <taxon>Salinivirga</taxon>
    </lineage>
</organism>
<sequence>MMKQIIFAAILLLTLIILGYSFYRIYRFFKLTRPAFKIKDHAQRFNELMRVAFGQSKIFRWPFTGLMHALVFWGFLVITIGSVEMVIDGVAGTHRALGVLGAVYNVIIGSGDVFAVIVLLAILIFLGRRLVMNINRFNGIELRKKSKQDAILALTLIFLLMVSLLGMNMAYVALYESKVWFEGVYPVSRWFSDLFLDGIPYDQLLIVHEVNWWTHILLIFIFANVLPYSKHFHVFTSLPNVYLSRLTPVGKMNTMEDVKTEVEMMMNPEAAQEPPAEELASFGVSDAEHITWKNYLDSLSCTQCGRCTSVCPANQTGKKLSPRKIMVDTRARMKERGPQLLDHGKNADDKKMLIEDFITAEELWACTTCNACVIECPININQPELILEMRRYLVLEQAKAPGELSTMLTNIENNGAPWQYSPEDRMKWSEELFMNV</sequence>
<dbReference type="KEGG" id="blq:L21SP5_02603"/>
<dbReference type="InterPro" id="IPR036197">
    <property type="entry name" value="NarG-like_sf"/>
</dbReference>
<dbReference type="PATRIC" id="fig|1307839.3.peg.2733"/>
<evidence type="ECO:0000256" key="4">
    <source>
        <dbReference type="ARBA" id="ARBA00023004"/>
    </source>
</evidence>
<keyword evidence="6" id="KW-1133">Transmembrane helix</keyword>
<keyword evidence="3" id="KW-0560">Oxidoreductase</keyword>